<dbReference type="GO" id="GO:0051286">
    <property type="term" value="C:cell tip"/>
    <property type="evidence" value="ECO:0007669"/>
    <property type="project" value="TreeGrafter"/>
</dbReference>
<feature type="region of interest" description="Disordered" evidence="14">
    <location>
        <begin position="879"/>
        <end position="906"/>
    </location>
</feature>
<evidence type="ECO:0000259" key="15">
    <source>
        <dbReference type="PROSITE" id="PS50245"/>
    </source>
</evidence>
<evidence type="ECO:0000256" key="1">
    <source>
        <dbReference type="ARBA" id="ARBA00004114"/>
    </source>
</evidence>
<keyword evidence="8" id="KW-0498">Mitosis</keyword>
<feature type="compositionally biased region" description="Polar residues" evidence="14">
    <location>
        <begin position="264"/>
        <end position="280"/>
    </location>
</feature>
<evidence type="ECO:0000256" key="4">
    <source>
        <dbReference type="ARBA" id="ARBA00011010"/>
    </source>
</evidence>
<keyword evidence="11" id="KW-0206">Cytoskeleton</keyword>
<name>A0A316US11_9BASI</name>
<keyword evidence="7" id="KW-0493">Microtubule</keyword>
<organism evidence="16 17">
    <name type="scientific">Jaminaea rosea</name>
    <dbReference type="NCBI Taxonomy" id="1569628"/>
    <lineage>
        <taxon>Eukaryota</taxon>
        <taxon>Fungi</taxon>
        <taxon>Dikarya</taxon>
        <taxon>Basidiomycota</taxon>
        <taxon>Ustilaginomycotina</taxon>
        <taxon>Exobasidiomycetes</taxon>
        <taxon>Microstromatales</taxon>
        <taxon>Microstromatales incertae sedis</taxon>
        <taxon>Jaminaea</taxon>
    </lineage>
</organism>
<dbReference type="PANTHER" id="PTHR18916:SF6">
    <property type="entry name" value="DYNACTIN SUBUNIT 1"/>
    <property type="match status" value="1"/>
</dbReference>
<evidence type="ECO:0000256" key="13">
    <source>
        <dbReference type="SAM" id="Coils"/>
    </source>
</evidence>
<dbReference type="InterPro" id="IPR022157">
    <property type="entry name" value="Dynactin"/>
</dbReference>
<dbReference type="GeneID" id="37027844"/>
<evidence type="ECO:0000256" key="6">
    <source>
        <dbReference type="ARBA" id="ARBA00022618"/>
    </source>
</evidence>
<dbReference type="Pfam" id="PF01302">
    <property type="entry name" value="CAP_GLY"/>
    <property type="match status" value="1"/>
</dbReference>
<proteinExistence type="inferred from homology"/>
<evidence type="ECO:0000256" key="11">
    <source>
        <dbReference type="ARBA" id="ARBA00023212"/>
    </source>
</evidence>
<comment type="similarity">
    <text evidence="4">Belongs to the dynactin 150 kDa subunit family.</text>
</comment>
<keyword evidence="6" id="KW-0132">Cell division</keyword>
<dbReference type="InterPro" id="IPR036859">
    <property type="entry name" value="CAP-Gly_dom_sf"/>
</dbReference>
<sequence length="1613" mass="173829">MSQPIRLHSRVVVVKVGLGTVLFVGQTSFAPGLWVGVVLDPDVVGGKNDGSVQGKRYFDADPGQGIFVRSSQIEVLEDEPEEEYNSGDDILMDDEPMMQTPRTTTMRMPPPASTSRSSSSLSQTTVPRAGLRAPASRTTSPDKPSAGAPRTVPRPSLASRTSAVSSTSATSSAASSRRPSATPSTSGRISAASPSKPASLATPARPGMSRAGTSVSATSGRVSASSSSAASTRPPSSAAALSRTASPSKATARGVRPASGITGALTSARPTAEDAQSTAARTGLRPVAKARPSMAAPSASAATPKRTIPRPGAAITGPSKPAAPAAATITTPRRLSTAGSHKDQQEDSSSDPNVTSPSADARQRLDAARSRVEAARKQHTQPQTTSARDRPSQETSDPISFAGDEDGDDLVNMSLEGGQEEALNPAHVVRSPPISQGPPGMSNVEAQALKREVEELRVRNRLNEKRREEERARVKELEKWKEEVTEKLRSADTATEKAQSLSTQLLAIQTTEKELSMEKSDLEARVEDLTEQLEMAALDREVAEEKAEAAITELDSLKQIQEELTLEVEVLREENAAYEHGPVDEEERSSVGWLQMEKQNERLKEALIRLRDVTSESDHDQKRKISDLEKELSALADLQDSRDSLAAKLEASEAQLEDVKVQLDDALGAEEMLEQLTERNLFLGERLNEMAATIEELESLKELNEELDEVHVETEKQLQEEVDLKDMALRERDARVEALETNANEYEATFAQFRELVLNLQSDVEALRAERDGLVEEGQNANLNSQSREMLNLNLKLQSSALKSQARTIEAELARMRADQASTQLEMTQPYLPQAFAQEGDRDAVASLLFFKRMSTKAELIKSVVENTHEISQAIGSLAQDDSGADQQQQHLSASTSTTTGGTSSTRSEHLVNICQLRHSLAHFSAVCSSVVAMLRLAPPGTFLRCGRTFKEMQAVVEPRVDAFVEALRKEELKEADCGAEFKRFVRQFEEMSFALMMAQEEEIGQLVQQQQQQLQDGTMPATPPQSLPSGEGDLAAKEVGSATLLDLDLDTLCASLSSARHTVLQAQAAEGAIEWQLQGETMEQRYFVPLHQIVNDVRAAKVLARKLLRRLSSLADNDEAVSMDAIGELPLLGRLSSRLVAFATTLSSGMTAYVDEVRNASSPFTLQGFTEVVRQATGELRLDDGSAPYTSPTTTVDDAASSPASSDLWREALSATSHLTTTIQALMASAVDQSHVIKLSGPHPWHPRSHQIHLLAKHDPAMESQMAKLGEDLRDLYQQIKARDAALAEGQIKMERLHRQVAKSKGEGDALEEVKAGLGEARREAKAYQDANESLQAELEALEKANEELKSKAAASIAATGAAGSAGQVAAEAGSGVTPTSSTLATSGALAGLQPAANLDTHHLIDQLDATRCSLRYLREENALLRSKGYQAQLDSLAPLPTLRVRPRDDETGKVDEQEAAGGAGLPRKARPDAPRDEELRSVRSEARSLYGALLHFAATPRLVKLADGGANSSADVKAEGDGDEKSEIPTAAVSAARQRPRATVGWQRQADQPAWQYEAQKAVAAELGLRFEKLMERRSGAGVSKSPAGSRQAMTLPKMPRLAVVVGGEGR</sequence>
<evidence type="ECO:0000256" key="14">
    <source>
        <dbReference type="SAM" id="MobiDB-lite"/>
    </source>
</evidence>
<feature type="domain" description="CAP-Gly" evidence="15">
    <location>
        <begin position="25"/>
        <end position="69"/>
    </location>
</feature>
<keyword evidence="9" id="KW-0243">Dynein</keyword>
<keyword evidence="5" id="KW-0963">Cytoplasm</keyword>
<feature type="region of interest" description="Disordered" evidence="14">
    <location>
        <begin position="77"/>
        <end position="420"/>
    </location>
</feature>
<feature type="compositionally biased region" description="Basic and acidic residues" evidence="14">
    <location>
        <begin position="1471"/>
        <end position="1483"/>
    </location>
</feature>
<evidence type="ECO:0000313" key="16">
    <source>
        <dbReference type="EMBL" id="PWN28076.1"/>
    </source>
</evidence>
<evidence type="ECO:0000256" key="2">
    <source>
        <dbReference type="ARBA" id="ARBA00004186"/>
    </source>
</evidence>
<dbReference type="GO" id="GO:0005819">
    <property type="term" value="C:spindle"/>
    <property type="evidence" value="ECO:0007669"/>
    <property type="project" value="UniProtKB-SubCell"/>
</dbReference>
<evidence type="ECO:0000256" key="3">
    <source>
        <dbReference type="ARBA" id="ARBA00004544"/>
    </source>
</evidence>
<dbReference type="GO" id="GO:0051301">
    <property type="term" value="P:cell division"/>
    <property type="evidence" value="ECO:0007669"/>
    <property type="project" value="UniProtKB-KW"/>
</dbReference>
<dbReference type="GO" id="GO:0000132">
    <property type="term" value="P:establishment of mitotic spindle orientation"/>
    <property type="evidence" value="ECO:0007669"/>
    <property type="project" value="TreeGrafter"/>
</dbReference>
<dbReference type="EMBL" id="KZ819666">
    <property type="protein sequence ID" value="PWN28076.1"/>
    <property type="molecule type" value="Genomic_DNA"/>
</dbReference>
<dbReference type="Proteomes" id="UP000245884">
    <property type="component" value="Unassembled WGS sequence"/>
</dbReference>
<dbReference type="GO" id="GO:0005874">
    <property type="term" value="C:microtubule"/>
    <property type="evidence" value="ECO:0007669"/>
    <property type="project" value="UniProtKB-KW"/>
</dbReference>
<dbReference type="SMART" id="SM01052">
    <property type="entry name" value="CAP_GLY"/>
    <property type="match status" value="1"/>
</dbReference>
<dbReference type="PROSITE" id="PS00845">
    <property type="entry name" value="CAP_GLY_1"/>
    <property type="match status" value="1"/>
</dbReference>
<feature type="region of interest" description="Disordered" evidence="14">
    <location>
        <begin position="1442"/>
        <end position="1483"/>
    </location>
</feature>
<reference evidence="16 17" key="1">
    <citation type="journal article" date="2018" name="Mol. Biol. Evol.">
        <title>Broad Genomic Sampling Reveals a Smut Pathogenic Ancestry of the Fungal Clade Ustilaginomycotina.</title>
        <authorList>
            <person name="Kijpornyongpan T."/>
            <person name="Mondo S.J."/>
            <person name="Barry K."/>
            <person name="Sandor L."/>
            <person name="Lee J."/>
            <person name="Lipzen A."/>
            <person name="Pangilinan J."/>
            <person name="LaButti K."/>
            <person name="Hainaut M."/>
            <person name="Henrissat B."/>
            <person name="Grigoriev I.V."/>
            <person name="Spatafora J.W."/>
            <person name="Aime M.C."/>
        </authorList>
    </citation>
    <scope>NUCLEOTIDE SEQUENCE [LARGE SCALE GENOMIC DNA]</scope>
    <source>
        <strain evidence="16 17">MCA 5214</strain>
    </source>
</reference>
<dbReference type="STRING" id="1569628.A0A316US11"/>
<feature type="region of interest" description="Disordered" evidence="14">
    <location>
        <begin position="1008"/>
        <end position="1034"/>
    </location>
</feature>
<feature type="compositionally biased region" description="Low complexity" evidence="14">
    <location>
        <begin position="214"/>
        <end position="248"/>
    </location>
</feature>
<dbReference type="GO" id="GO:0005814">
    <property type="term" value="C:centriole"/>
    <property type="evidence" value="ECO:0007669"/>
    <property type="project" value="UniProtKB-SubCell"/>
</dbReference>
<feature type="region of interest" description="Disordered" evidence="14">
    <location>
        <begin position="1184"/>
        <end position="1204"/>
    </location>
</feature>
<accession>A0A316US11</accession>
<comment type="subcellular location">
    <subcellularLocation>
        <location evidence="3">Cytoplasm</location>
        <location evidence="3">Cell cortex</location>
    </subcellularLocation>
    <subcellularLocation>
        <location evidence="1">Cytoplasm</location>
        <location evidence="1">Cytoskeleton</location>
        <location evidence="1">Microtubule organizing center</location>
        <location evidence="1">Centrosome</location>
        <location evidence="1">Centriole</location>
    </subcellularLocation>
    <subcellularLocation>
        <location evidence="2">Cytoplasm</location>
        <location evidence="2">Cytoskeleton</location>
        <location evidence="2">Spindle</location>
    </subcellularLocation>
</comment>
<evidence type="ECO:0000256" key="12">
    <source>
        <dbReference type="ARBA" id="ARBA00023306"/>
    </source>
</evidence>
<feature type="compositionally biased region" description="Low complexity" evidence="14">
    <location>
        <begin position="289"/>
        <end position="306"/>
    </location>
</feature>
<evidence type="ECO:0000256" key="10">
    <source>
        <dbReference type="ARBA" id="ARBA00023054"/>
    </source>
</evidence>
<dbReference type="RefSeq" id="XP_025362688.1">
    <property type="nucleotide sequence ID" value="XM_025506021.1"/>
</dbReference>
<keyword evidence="17" id="KW-1185">Reference proteome</keyword>
<dbReference type="Pfam" id="PF12455">
    <property type="entry name" value="Dynactin"/>
    <property type="match status" value="1"/>
</dbReference>
<feature type="compositionally biased region" description="Basic and acidic residues" evidence="14">
    <location>
        <begin position="1447"/>
        <end position="1458"/>
    </location>
</feature>
<dbReference type="PROSITE" id="PS50245">
    <property type="entry name" value="CAP_GLY_2"/>
    <property type="match status" value="1"/>
</dbReference>
<feature type="compositionally biased region" description="Low complexity" evidence="14">
    <location>
        <begin position="155"/>
        <end position="204"/>
    </location>
</feature>
<feature type="coiled-coil region" evidence="13">
    <location>
        <begin position="1312"/>
        <end position="1360"/>
    </location>
</feature>
<dbReference type="SUPFAM" id="SSF74924">
    <property type="entry name" value="Cap-Gly domain"/>
    <property type="match status" value="1"/>
</dbReference>
<evidence type="ECO:0000256" key="8">
    <source>
        <dbReference type="ARBA" id="ARBA00022776"/>
    </source>
</evidence>
<dbReference type="GO" id="GO:0005816">
    <property type="term" value="C:spindle pole body"/>
    <property type="evidence" value="ECO:0007669"/>
    <property type="project" value="TreeGrafter"/>
</dbReference>
<dbReference type="GO" id="GO:0000743">
    <property type="term" value="P:nuclear migration involved in conjugation with cellular fusion"/>
    <property type="evidence" value="ECO:0007669"/>
    <property type="project" value="TreeGrafter"/>
</dbReference>
<feature type="compositionally biased region" description="Low complexity" evidence="14">
    <location>
        <begin position="322"/>
        <end position="332"/>
    </location>
</feature>
<evidence type="ECO:0000256" key="5">
    <source>
        <dbReference type="ARBA" id="ARBA00022490"/>
    </source>
</evidence>
<dbReference type="OrthoDB" id="2130750at2759"/>
<evidence type="ECO:0000313" key="17">
    <source>
        <dbReference type="Proteomes" id="UP000245884"/>
    </source>
</evidence>
<feature type="compositionally biased region" description="Low complexity" evidence="14">
    <location>
        <begin position="97"/>
        <end position="125"/>
    </location>
</feature>
<feature type="compositionally biased region" description="Basic and acidic residues" evidence="14">
    <location>
        <begin position="361"/>
        <end position="376"/>
    </location>
</feature>
<dbReference type="InterPro" id="IPR000938">
    <property type="entry name" value="CAP-Gly_domain"/>
</dbReference>
<evidence type="ECO:0000256" key="7">
    <source>
        <dbReference type="ARBA" id="ARBA00022701"/>
    </source>
</evidence>
<evidence type="ECO:0000256" key="9">
    <source>
        <dbReference type="ARBA" id="ARBA00023017"/>
    </source>
</evidence>
<dbReference type="Gene3D" id="2.30.30.190">
    <property type="entry name" value="CAP Gly-rich-like domain"/>
    <property type="match status" value="1"/>
</dbReference>
<gene>
    <name evidence="16" type="ORF">BDZ90DRAFT_231838</name>
</gene>
<feature type="compositionally biased region" description="Acidic residues" evidence="14">
    <location>
        <begin position="77"/>
        <end position="96"/>
    </location>
</feature>
<feature type="coiled-coil region" evidence="13">
    <location>
        <begin position="446"/>
        <end position="819"/>
    </location>
</feature>
<keyword evidence="12" id="KW-0131">Cell cycle</keyword>
<dbReference type="PANTHER" id="PTHR18916">
    <property type="entry name" value="DYNACTIN 1-RELATED MICROTUBULE-BINDING"/>
    <property type="match status" value="1"/>
</dbReference>
<protein>
    <recommendedName>
        <fullName evidence="15">CAP-Gly domain-containing protein</fullName>
    </recommendedName>
</protein>
<dbReference type="GO" id="GO:0030286">
    <property type="term" value="C:dynein complex"/>
    <property type="evidence" value="ECO:0007669"/>
    <property type="project" value="UniProtKB-KW"/>
</dbReference>
<keyword evidence="10 13" id="KW-0175">Coiled coil</keyword>